<dbReference type="Proteomes" id="UP000249661">
    <property type="component" value="Unassembled WGS sequence"/>
</dbReference>
<proteinExistence type="predicted"/>
<protein>
    <submittedName>
        <fullName evidence="1">Uncharacterized protein</fullName>
    </submittedName>
</protein>
<sequence length="427" mass="48340">MKQTYVCGLRQGEIVYGHESEHSAAVSVPSSKAAMIFTIEIHGLSQLEFVSEVPSAKSNKTMSDTRFRGVIYPQTKELRVDLKWDIFKIFDIILCDRSIFGHDFLWSSILPPARPSADSFYDWPRHVDFSTQAQRLMEYIPLQSKEGKLYGLTALCSNAGIVGIGTHFRSCPHQSSCGESSSSTHWYGRQFGCPIHFRLDRQETISSVFVLWEQNDYLPEPYLAVTTSKDETYFLGPYIESSRTCTKSIFHADSGDLQGLYYDKSPGLRAITSLGSIYQPHGHPVTPHVVSAIPPRQHMEVIDILNPPRFFSQAPLRHIRSLVACYPESRCTGLLLCYRDGTERILGQWYEDADKRPEYDALAFRDGSILRFYFAQEDRDGILLRVGIVQDAATAAAAAPQADERFVDMMEGVYWLFTDYADIIFAC</sequence>
<accession>A0ACD1GZ04</accession>
<organism evidence="1 2">
    <name type="scientific">Aspergillus aculeatinus CBS 121060</name>
    <dbReference type="NCBI Taxonomy" id="1448322"/>
    <lineage>
        <taxon>Eukaryota</taxon>
        <taxon>Fungi</taxon>
        <taxon>Dikarya</taxon>
        <taxon>Ascomycota</taxon>
        <taxon>Pezizomycotina</taxon>
        <taxon>Eurotiomycetes</taxon>
        <taxon>Eurotiomycetidae</taxon>
        <taxon>Eurotiales</taxon>
        <taxon>Aspergillaceae</taxon>
        <taxon>Aspergillus</taxon>
        <taxon>Aspergillus subgen. Circumdati</taxon>
    </lineage>
</organism>
<evidence type="ECO:0000313" key="1">
    <source>
        <dbReference type="EMBL" id="RAH66565.1"/>
    </source>
</evidence>
<evidence type="ECO:0000313" key="2">
    <source>
        <dbReference type="Proteomes" id="UP000249661"/>
    </source>
</evidence>
<dbReference type="EMBL" id="KZ824981">
    <property type="protein sequence ID" value="RAH66565.1"/>
    <property type="molecule type" value="Genomic_DNA"/>
</dbReference>
<gene>
    <name evidence="1" type="ORF">BO66DRAFT_441916</name>
</gene>
<keyword evidence="2" id="KW-1185">Reference proteome</keyword>
<name>A0ACD1GZ04_9EURO</name>
<reference evidence="1" key="1">
    <citation type="submission" date="2018-02" db="EMBL/GenBank/DDBJ databases">
        <title>The genomes of Aspergillus section Nigri reveals drivers in fungal speciation.</title>
        <authorList>
            <consortium name="DOE Joint Genome Institute"/>
            <person name="Vesth T.C."/>
            <person name="Nybo J."/>
            <person name="Theobald S."/>
            <person name="Brandl J."/>
            <person name="Frisvad J.C."/>
            <person name="Nielsen K.F."/>
            <person name="Lyhne E.K."/>
            <person name="Kogle M.E."/>
            <person name="Kuo A."/>
            <person name="Riley R."/>
            <person name="Clum A."/>
            <person name="Nolan M."/>
            <person name="Lipzen A."/>
            <person name="Salamov A."/>
            <person name="Henrissat B."/>
            <person name="Wiebenga A."/>
            <person name="De vries R.P."/>
            <person name="Grigoriev I.V."/>
            <person name="Mortensen U.H."/>
            <person name="Andersen M.R."/>
            <person name="Baker S.E."/>
        </authorList>
    </citation>
    <scope>NUCLEOTIDE SEQUENCE</scope>
    <source>
        <strain evidence="1">CBS 121060</strain>
    </source>
</reference>